<feature type="region of interest" description="Disordered" evidence="1">
    <location>
        <begin position="597"/>
        <end position="616"/>
    </location>
</feature>
<dbReference type="AlphaFoldDB" id="A0AAV6HJ02"/>
<feature type="region of interest" description="Disordered" evidence="1">
    <location>
        <begin position="631"/>
        <end position="660"/>
    </location>
</feature>
<reference evidence="3" key="1">
    <citation type="submission" date="2020-08" db="EMBL/GenBank/DDBJ databases">
        <title>Plant Genome Project.</title>
        <authorList>
            <person name="Zhang R.-G."/>
        </authorList>
    </citation>
    <scope>NUCLEOTIDE SEQUENCE</scope>
    <source>
        <strain evidence="3">WSP0</strain>
        <tissue evidence="3">Leaf</tissue>
    </source>
</reference>
<feature type="region of interest" description="Disordered" evidence="1">
    <location>
        <begin position="193"/>
        <end position="212"/>
    </location>
</feature>
<feature type="region of interest" description="Disordered" evidence="1">
    <location>
        <begin position="535"/>
        <end position="558"/>
    </location>
</feature>
<dbReference type="EMBL" id="JACTNZ010000016">
    <property type="protein sequence ID" value="KAG5513072.1"/>
    <property type="molecule type" value="Genomic_DNA"/>
</dbReference>
<keyword evidence="5" id="KW-1185">Reference proteome</keyword>
<feature type="region of interest" description="Disordered" evidence="1">
    <location>
        <begin position="249"/>
        <end position="270"/>
    </location>
</feature>
<dbReference type="PANTHER" id="PTHR31286:SF165">
    <property type="entry name" value="DUF4283 DOMAIN-CONTAINING PROTEIN"/>
    <property type="match status" value="1"/>
</dbReference>
<dbReference type="InterPro" id="IPR040256">
    <property type="entry name" value="At4g02000-like"/>
</dbReference>
<protein>
    <recommendedName>
        <fullName evidence="2">DUF4283 domain-containing protein</fullName>
    </recommendedName>
</protein>
<comment type="caution">
    <text evidence="3">The sequence shown here is derived from an EMBL/GenBank/DDBJ whole genome shotgun (WGS) entry which is preliminary data.</text>
</comment>
<feature type="domain" description="DUF4283" evidence="2">
    <location>
        <begin position="311"/>
        <end position="392"/>
    </location>
</feature>
<dbReference type="EMBL" id="JACTNZ010000016">
    <property type="protein sequence ID" value="KAG5513077.1"/>
    <property type="molecule type" value="Genomic_DNA"/>
</dbReference>
<evidence type="ECO:0000259" key="2">
    <source>
        <dbReference type="Pfam" id="PF14111"/>
    </source>
</evidence>
<dbReference type="Pfam" id="PF14111">
    <property type="entry name" value="DUF4283"/>
    <property type="match status" value="1"/>
</dbReference>
<dbReference type="InterPro" id="IPR025558">
    <property type="entry name" value="DUF4283"/>
</dbReference>
<feature type="compositionally biased region" description="Polar residues" evidence="1">
    <location>
        <begin position="95"/>
        <end position="107"/>
    </location>
</feature>
<gene>
    <name evidence="3" type="ORF">RHGRI_038500</name>
    <name evidence="4" type="ORF">RHGRI_038503</name>
</gene>
<feature type="compositionally biased region" description="Polar residues" evidence="1">
    <location>
        <begin position="538"/>
        <end position="551"/>
    </location>
</feature>
<evidence type="ECO:0000256" key="1">
    <source>
        <dbReference type="SAM" id="MobiDB-lite"/>
    </source>
</evidence>
<accession>A0AAV6HJ02</accession>
<evidence type="ECO:0000313" key="4">
    <source>
        <dbReference type="EMBL" id="KAG5513077.1"/>
    </source>
</evidence>
<feature type="compositionally biased region" description="Polar residues" evidence="1">
    <location>
        <begin position="250"/>
        <end position="270"/>
    </location>
</feature>
<sequence>MADGTISFADGLGLQALDRHNQRSHVTAKPQIFSTSTKPVFDLCPEDLLPPVSHSSPTKNPSSSRKLQQALFEESLKLDVEERASHALAISANHSSSTGFGVHSQLTGEDESEPVHEPQQVPQKGVMHSDSEARMLEIVGHLEDELNSSEDPFVLDVVTAKLQSIQQSWRRAEKQALPSQFGDHQNQVQVPNSKPKVLYNPRPSSPRVLYNPRPRYFTAGSASHQTAMEPVTDPSTSLPAHKPAIGLAYPQNQGKFNSKNSTGQAKSKSKNWASLLQSQSPSLDMKLEYFPDLQSGKEATVEIDIELTEVGQWNRYLIGHFLDGHMPYPLLVSTARYKWKDLFVAVKTNVAGFYLFEFRDEQAKMQVLEGGPYFFSQKYLVLKDWHRMMKPAQEQPSTIPAWVKLHDLPFELWNKECLSRVASTIGKPLHVDQATARTAKQPGLLQTKSTAARICIEVSAERVLPDEITVIVAGESVVVSVEYQVLPPKCDTCHVFGHHTIKCASKQSTTPPFPQPSVQDGTVSLVEKENLRVDCDQPLQSSSSPLDTPSNGEELSDSEDELLGVLEGVVSSNKDKGEMSQHIKSATSLVTTLSELNSSLAPEPPDRSGSGVSKAAADLVSKGSSGFNKYLSKSAKKRMKKQAKEELMEGINSRPQVQNN</sequence>
<organism evidence="3 5">
    <name type="scientific">Rhododendron griersonianum</name>
    <dbReference type="NCBI Taxonomy" id="479676"/>
    <lineage>
        <taxon>Eukaryota</taxon>
        <taxon>Viridiplantae</taxon>
        <taxon>Streptophyta</taxon>
        <taxon>Embryophyta</taxon>
        <taxon>Tracheophyta</taxon>
        <taxon>Spermatophyta</taxon>
        <taxon>Magnoliopsida</taxon>
        <taxon>eudicotyledons</taxon>
        <taxon>Gunneridae</taxon>
        <taxon>Pentapetalae</taxon>
        <taxon>asterids</taxon>
        <taxon>Ericales</taxon>
        <taxon>Ericaceae</taxon>
        <taxon>Ericoideae</taxon>
        <taxon>Rhodoreae</taxon>
        <taxon>Rhododendron</taxon>
    </lineage>
</organism>
<dbReference type="Proteomes" id="UP000823749">
    <property type="component" value="Unassembled WGS sequence"/>
</dbReference>
<evidence type="ECO:0000313" key="5">
    <source>
        <dbReference type="Proteomes" id="UP000823749"/>
    </source>
</evidence>
<evidence type="ECO:0000313" key="3">
    <source>
        <dbReference type="EMBL" id="KAG5513072.1"/>
    </source>
</evidence>
<proteinExistence type="predicted"/>
<feature type="region of interest" description="Disordered" evidence="1">
    <location>
        <begin position="95"/>
        <end position="127"/>
    </location>
</feature>
<name>A0AAV6HJ02_9ERIC</name>
<dbReference type="PANTHER" id="PTHR31286">
    <property type="entry name" value="GLYCINE-RICH CELL WALL STRUCTURAL PROTEIN 1.8-LIKE"/>
    <property type="match status" value="1"/>
</dbReference>